<dbReference type="PANTHER" id="PTHR43537:SF39">
    <property type="entry name" value="HTH-TYPE TRANSCRIPTIONAL REGULATOR MCBR"/>
    <property type="match status" value="1"/>
</dbReference>
<keyword evidence="2" id="KW-0238">DNA-binding</keyword>
<evidence type="ECO:0000313" key="5">
    <source>
        <dbReference type="EMBL" id="KZD07515.1"/>
    </source>
</evidence>
<dbReference type="InterPro" id="IPR000524">
    <property type="entry name" value="Tscrpt_reg_HTH_GntR"/>
</dbReference>
<dbReference type="SMART" id="SM00895">
    <property type="entry name" value="FCD"/>
    <property type="match status" value="1"/>
</dbReference>
<dbReference type="PROSITE" id="PS50949">
    <property type="entry name" value="HTH_GNTR"/>
    <property type="match status" value="1"/>
</dbReference>
<dbReference type="InterPro" id="IPR036388">
    <property type="entry name" value="WH-like_DNA-bd_sf"/>
</dbReference>
<dbReference type="Pfam" id="PF00392">
    <property type="entry name" value="GntR"/>
    <property type="match status" value="1"/>
</dbReference>
<dbReference type="CDD" id="cd07377">
    <property type="entry name" value="WHTH_GntR"/>
    <property type="match status" value="1"/>
</dbReference>
<evidence type="ECO:0000259" key="4">
    <source>
        <dbReference type="PROSITE" id="PS50949"/>
    </source>
</evidence>
<proteinExistence type="predicted"/>
<dbReference type="SUPFAM" id="SSF48008">
    <property type="entry name" value="GntR ligand-binding domain-like"/>
    <property type="match status" value="1"/>
</dbReference>
<sequence>MLQKLDSTPLHERVYQQLRRAIMAGLYSPGQSFNYGQVAKELGTSVMPVREALNRLAAERAVEILPKRGVVIPPMTPEKYNEIGRVRLKLEGMAGEMAAQAITDETLAALNTIVAEMLAMREQSRRWQDYVLMNYEFHFAVYRAGAPQILLPLIESLWLQSGPLLNVYKDVGIMENSHRHDNIVDALKSRDAARARKTIQIDLIAGFDYISRAHGWSMDFALDPL</sequence>
<evidence type="ECO:0000256" key="1">
    <source>
        <dbReference type="ARBA" id="ARBA00023015"/>
    </source>
</evidence>
<keyword evidence="1" id="KW-0805">Transcription regulation</keyword>
<accession>A0A154W1T8</accession>
<dbReference type="AlphaFoldDB" id="A0A154W1T8"/>
<dbReference type="Gene3D" id="1.10.10.10">
    <property type="entry name" value="Winged helix-like DNA-binding domain superfamily/Winged helix DNA-binding domain"/>
    <property type="match status" value="1"/>
</dbReference>
<gene>
    <name evidence="5" type="ORF">AUP43_10100</name>
</gene>
<dbReference type="Gene3D" id="1.20.120.530">
    <property type="entry name" value="GntR ligand-binding domain-like"/>
    <property type="match status" value="1"/>
</dbReference>
<keyword evidence="3" id="KW-0804">Transcription</keyword>
<evidence type="ECO:0000256" key="2">
    <source>
        <dbReference type="ARBA" id="ARBA00023125"/>
    </source>
</evidence>
<dbReference type="Proteomes" id="UP000076400">
    <property type="component" value="Unassembled WGS sequence"/>
</dbReference>
<dbReference type="PANTHER" id="PTHR43537">
    <property type="entry name" value="TRANSCRIPTIONAL REGULATOR, GNTR FAMILY"/>
    <property type="match status" value="1"/>
</dbReference>
<evidence type="ECO:0000256" key="3">
    <source>
        <dbReference type="ARBA" id="ARBA00023163"/>
    </source>
</evidence>
<feature type="domain" description="HTH gntR-type" evidence="4">
    <location>
        <begin position="8"/>
        <end position="75"/>
    </location>
</feature>
<dbReference type="RefSeq" id="WP_067556771.1">
    <property type="nucleotide sequence ID" value="NZ_LPXN01000115.1"/>
</dbReference>
<dbReference type="STRING" id="580166.AUP43_10100"/>
<comment type="caution">
    <text evidence="5">The sequence shown here is derived from an EMBL/GenBank/DDBJ whole genome shotgun (WGS) entry which is preliminary data.</text>
</comment>
<dbReference type="SUPFAM" id="SSF46785">
    <property type="entry name" value="Winged helix' DNA-binding domain"/>
    <property type="match status" value="1"/>
</dbReference>
<name>A0A154W1T8_9PROT</name>
<protein>
    <recommendedName>
        <fullName evidence="4">HTH gntR-type domain-containing protein</fullName>
    </recommendedName>
</protein>
<dbReference type="InterPro" id="IPR011711">
    <property type="entry name" value="GntR_C"/>
</dbReference>
<dbReference type="GO" id="GO:0003677">
    <property type="term" value="F:DNA binding"/>
    <property type="evidence" value="ECO:0007669"/>
    <property type="project" value="UniProtKB-KW"/>
</dbReference>
<dbReference type="GO" id="GO:0003700">
    <property type="term" value="F:DNA-binding transcription factor activity"/>
    <property type="evidence" value="ECO:0007669"/>
    <property type="project" value="InterPro"/>
</dbReference>
<dbReference type="EMBL" id="LPXN01000115">
    <property type="protein sequence ID" value="KZD07515.1"/>
    <property type="molecule type" value="Genomic_DNA"/>
</dbReference>
<dbReference type="OrthoDB" id="9815654at2"/>
<organism evidence="5 6">
    <name type="scientific">Oceanibaculum pacificum</name>
    <dbReference type="NCBI Taxonomy" id="580166"/>
    <lineage>
        <taxon>Bacteria</taxon>
        <taxon>Pseudomonadati</taxon>
        <taxon>Pseudomonadota</taxon>
        <taxon>Alphaproteobacteria</taxon>
        <taxon>Rhodospirillales</taxon>
        <taxon>Oceanibaculaceae</taxon>
        <taxon>Oceanibaculum</taxon>
    </lineage>
</organism>
<dbReference type="InterPro" id="IPR008920">
    <property type="entry name" value="TF_FadR/GntR_C"/>
</dbReference>
<keyword evidence="6" id="KW-1185">Reference proteome</keyword>
<reference evidence="5 6" key="1">
    <citation type="submission" date="2015-12" db="EMBL/GenBank/DDBJ databases">
        <title>Genome sequence of Oceanibaculum pacificum MCCC 1A02656.</title>
        <authorList>
            <person name="Lu L."/>
            <person name="Lai Q."/>
            <person name="Shao Z."/>
            <person name="Qian P."/>
        </authorList>
    </citation>
    <scope>NUCLEOTIDE SEQUENCE [LARGE SCALE GENOMIC DNA]</scope>
    <source>
        <strain evidence="5 6">MCCC 1A02656</strain>
    </source>
</reference>
<dbReference type="Pfam" id="PF07729">
    <property type="entry name" value="FCD"/>
    <property type="match status" value="1"/>
</dbReference>
<dbReference type="InterPro" id="IPR036390">
    <property type="entry name" value="WH_DNA-bd_sf"/>
</dbReference>
<dbReference type="SMART" id="SM00345">
    <property type="entry name" value="HTH_GNTR"/>
    <property type="match status" value="1"/>
</dbReference>
<evidence type="ECO:0000313" key="6">
    <source>
        <dbReference type="Proteomes" id="UP000076400"/>
    </source>
</evidence>